<evidence type="ECO:0000256" key="11">
    <source>
        <dbReference type="ARBA" id="ARBA00022882"/>
    </source>
</evidence>
<dbReference type="InterPro" id="IPR013861">
    <property type="entry name" value="TMEM115/Pdh1/Rbl19"/>
</dbReference>
<feature type="compositionally biased region" description="Basic and acidic residues" evidence="18">
    <location>
        <begin position="1077"/>
        <end position="1122"/>
    </location>
</feature>
<dbReference type="Gene3D" id="3.40.50.410">
    <property type="entry name" value="von Willebrand factor, type A domain"/>
    <property type="match status" value="1"/>
</dbReference>
<dbReference type="InterPro" id="IPR002035">
    <property type="entry name" value="VWF_A"/>
</dbReference>
<keyword evidence="8" id="KW-0479">Metal-binding</keyword>
<evidence type="ECO:0000256" key="15">
    <source>
        <dbReference type="ARBA" id="ARBA00023157"/>
    </source>
</evidence>
<keyword evidence="7 19" id="KW-0812">Transmembrane</keyword>
<evidence type="ECO:0000256" key="5">
    <source>
        <dbReference type="ARBA" id="ARBA00022568"/>
    </source>
</evidence>
<keyword evidence="15" id="KW-1015">Disulfide bond</keyword>
<gene>
    <name evidence="21" type="primary">CACNA2D2</name>
    <name evidence="21" type="ORF">WISP_27164</name>
</gene>
<comment type="subcellular location">
    <subcellularLocation>
        <location evidence="1">Membrane</location>
        <topology evidence="1">Multi-pass membrane protein</topology>
    </subcellularLocation>
    <subcellularLocation>
        <location evidence="2">Membrane</location>
        <topology evidence="2">Single-pass type I membrane protein</topology>
    </subcellularLocation>
</comment>
<keyword evidence="6" id="KW-0107">Calcium channel</keyword>
<dbReference type="Proteomes" id="UP001145742">
    <property type="component" value="Unassembled WGS sequence"/>
</dbReference>
<keyword evidence="12 19" id="KW-1133">Transmembrane helix</keyword>
<dbReference type="SMART" id="SM01160">
    <property type="entry name" value="DUF1751"/>
    <property type="match status" value="1"/>
</dbReference>
<organism evidence="21 22">
    <name type="scientific">Willisornis vidua</name>
    <name type="common">Xingu scale-backed antbird</name>
    <dbReference type="NCBI Taxonomy" id="1566151"/>
    <lineage>
        <taxon>Eukaryota</taxon>
        <taxon>Metazoa</taxon>
        <taxon>Chordata</taxon>
        <taxon>Craniata</taxon>
        <taxon>Vertebrata</taxon>
        <taxon>Euteleostomi</taxon>
        <taxon>Archelosauria</taxon>
        <taxon>Archosauria</taxon>
        <taxon>Dinosauria</taxon>
        <taxon>Saurischia</taxon>
        <taxon>Theropoda</taxon>
        <taxon>Coelurosauria</taxon>
        <taxon>Aves</taxon>
        <taxon>Neognathae</taxon>
        <taxon>Neoaves</taxon>
        <taxon>Telluraves</taxon>
        <taxon>Australaves</taxon>
        <taxon>Passeriformes</taxon>
        <taxon>Thamnophilidae</taxon>
        <taxon>Willisornis</taxon>
    </lineage>
</organism>
<evidence type="ECO:0000256" key="18">
    <source>
        <dbReference type="SAM" id="MobiDB-lite"/>
    </source>
</evidence>
<dbReference type="InterPro" id="IPR013608">
    <property type="entry name" value="VWA_N"/>
</dbReference>
<dbReference type="Pfam" id="PF08399">
    <property type="entry name" value="VWA_N"/>
    <property type="match status" value="1"/>
</dbReference>
<dbReference type="CDD" id="cd01463">
    <property type="entry name" value="vWA_VGCC_like"/>
    <property type="match status" value="1"/>
</dbReference>
<evidence type="ECO:0000256" key="9">
    <source>
        <dbReference type="ARBA" id="ARBA00022729"/>
    </source>
</evidence>
<evidence type="ECO:0000256" key="10">
    <source>
        <dbReference type="ARBA" id="ARBA00022837"/>
    </source>
</evidence>
<feature type="region of interest" description="Disordered" evidence="18">
    <location>
        <begin position="1402"/>
        <end position="1454"/>
    </location>
</feature>
<keyword evidence="16" id="KW-0325">Glycoprotein</keyword>
<evidence type="ECO:0000256" key="6">
    <source>
        <dbReference type="ARBA" id="ARBA00022673"/>
    </source>
</evidence>
<dbReference type="PANTHER" id="PTHR10166">
    <property type="entry name" value="VOLTAGE-DEPENDENT CALCIUM CHANNEL SUBUNIT ALPHA-2/DELTA-RELATED"/>
    <property type="match status" value="1"/>
</dbReference>
<evidence type="ECO:0000256" key="1">
    <source>
        <dbReference type="ARBA" id="ARBA00004141"/>
    </source>
</evidence>
<feature type="domain" description="VWFA" evidence="20">
    <location>
        <begin position="275"/>
        <end position="453"/>
    </location>
</feature>
<evidence type="ECO:0000256" key="8">
    <source>
        <dbReference type="ARBA" id="ARBA00022723"/>
    </source>
</evidence>
<dbReference type="Pfam" id="PF08473">
    <property type="entry name" value="VGCC_alpha2"/>
    <property type="match status" value="1"/>
</dbReference>
<evidence type="ECO:0000256" key="7">
    <source>
        <dbReference type="ARBA" id="ARBA00022692"/>
    </source>
</evidence>
<feature type="transmembrane region" description="Helical" evidence="19">
    <location>
        <begin position="1175"/>
        <end position="1192"/>
    </location>
</feature>
<evidence type="ECO:0000256" key="12">
    <source>
        <dbReference type="ARBA" id="ARBA00022989"/>
    </source>
</evidence>
<dbReference type="InterPro" id="IPR036465">
    <property type="entry name" value="vWFA_dom_sf"/>
</dbReference>
<accession>A0ABQ9DLE0</accession>
<evidence type="ECO:0000256" key="14">
    <source>
        <dbReference type="ARBA" id="ARBA00023136"/>
    </source>
</evidence>
<dbReference type="Pfam" id="PF08551">
    <property type="entry name" value="DUF1751"/>
    <property type="match status" value="1"/>
</dbReference>
<dbReference type="InterPro" id="IPR051173">
    <property type="entry name" value="Ca_channel_alpha-2/delta"/>
</dbReference>
<evidence type="ECO:0000256" key="4">
    <source>
        <dbReference type="ARBA" id="ARBA00022448"/>
    </source>
</evidence>
<evidence type="ECO:0000259" key="20">
    <source>
        <dbReference type="PROSITE" id="PS50234"/>
    </source>
</evidence>
<keyword evidence="11" id="KW-0851">Voltage-gated channel</keyword>
<dbReference type="InterPro" id="IPR035952">
    <property type="entry name" value="Rhomboid-like_sf"/>
</dbReference>
<evidence type="ECO:0000256" key="17">
    <source>
        <dbReference type="ARBA" id="ARBA00023303"/>
    </source>
</evidence>
<protein>
    <submittedName>
        <fullName evidence="21">Voltage-dependent calcium channel subunit alpha-2/delta-2</fullName>
    </submittedName>
</protein>
<evidence type="ECO:0000313" key="21">
    <source>
        <dbReference type="EMBL" id="KAJ7424760.1"/>
    </source>
</evidence>
<name>A0ABQ9DLE0_9PASS</name>
<comment type="caution">
    <text evidence="21">The sequence shown here is derived from an EMBL/GenBank/DDBJ whole genome shotgun (WGS) entry which is preliminary data.</text>
</comment>
<keyword evidence="10" id="KW-0106">Calcium</keyword>
<evidence type="ECO:0000313" key="22">
    <source>
        <dbReference type="Proteomes" id="UP001145742"/>
    </source>
</evidence>
<proteinExistence type="inferred from homology"/>
<keyword evidence="4" id="KW-0813">Transport</keyword>
<dbReference type="EMBL" id="WHWB01032630">
    <property type="protein sequence ID" value="KAJ7424760.1"/>
    <property type="molecule type" value="Genomic_DNA"/>
</dbReference>
<evidence type="ECO:0000256" key="13">
    <source>
        <dbReference type="ARBA" id="ARBA00023065"/>
    </source>
</evidence>
<keyword evidence="14 19" id="KW-0472">Membrane</keyword>
<evidence type="ECO:0000256" key="16">
    <source>
        <dbReference type="ARBA" id="ARBA00023180"/>
    </source>
</evidence>
<dbReference type="PANTHER" id="PTHR10166:SF7">
    <property type="entry name" value="VOLTAGE-DEPENDENT CALCIUM CHANNEL SUBUNIT ALPHA-2_DELTA-2"/>
    <property type="match status" value="1"/>
</dbReference>
<dbReference type="SMART" id="SM00327">
    <property type="entry name" value="VWA"/>
    <property type="match status" value="1"/>
</dbReference>
<feature type="transmembrane region" description="Helical" evidence="19">
    <location>
        <begin position="1201"/>
        <end position="1226"/>
    </location>
</feature>
<dbReference type="Pfam" id="PF00092">
    <property type="entry name" value="VWA"/>
    <property type="match status" value="1"/>
</dbReference>
<feature type="transmembrane region" description="Helical" evidence="19">
    <location>
        <begin position="1272"/>
        <end position="1289"/>
    </location>
</feature>
<keyword evidence="22" id="KW-1185">Reference proteome</keyword>
<evidence type="ECO:0000256" key="2">
    <source>
        <dbReference type="ARBA" id="ARBA00004479"/>
    </source>
</evidence>
<dbReference type="SUPFAM" id="SSF144091">
    <property type="entry name" value="Rhomboid-like"/>
    <property type="match status" value="1"/>
</dbReference>
<dbReference type="PROSITE" id="PS50234">
    <property type="entry name" value="VWFA"/>
    <property type="match status" value="1"/>
</dbReference>
<dbReference type="SUPFAM" id="SSF53300">
    <property type="entry name" value="vWA-like"/>
    <property type="match status" value="1"/>
</dbReference>
<evidence type="ECO:0000256" key="3">
    <source>
        <dbReference type="ARBA" id="ARBA00007060"/>
    </source>
</evidence>
<reference evidence="21" key="1">
    <citation type="submission" date="2019-10" db="EMBL/GenBank/DDBJ databases">
        <authorList>
            <person name="Soares A.E.R."/>
            <person name="Aleixo A."/>
            <person name="Schneider P."/>
            <person name="Miyaki C.Y."/>
            <person name="Schneider M.P."/>
            <person name="Mello C."/>
            <person name="Vasconcelos A.T.R."/>
        </authorList>
    </citation>
    <scope>NUCLEOTIDE SEQUENCE</scope>
    <source>
        <tissue evidence="21">Muscle</tissue>
    </source>
</reference>
<keyword evidence="13" id="KW-0406">Ion transport</keyword>
<dbReference type="InterPro" id="IPR013680">
    <property type="entry name" value="VDCC_a2/dsu"/>
</dbReference>
<comment type="similarity">
    <text evidence="3">Belongs to the calcium channel subunit alpha-2/delta family.</text>
</comment>
<evidence type="ECO:0000256" key="19">
    <source>
        <dbReference type="SAM" id="Phobius"/>
    </source>
</evidence>
<feature type="region of interest" description="Disordered" evidence="18">
    <location>
        <begin position="1069"/>
        <end position="1122"/>
    </location>
</feature>
<keyword evidence="9" id="KW-0732">Signal</keyword>
<dbReference type="Gene3D" id="3.30.450.20">
    <property type="entry name" value="PAS domain"/>
    <property type="match status" value="1"/>
</dbReference>
<keyword evidence="17" id="KW-0407">Ion channel</keyword>
<keyword evidence="5" id="KW-0109">Calcium transport</keyword>
<feature type="transmembrane region" description="Helical" evidence="19">
    <location>
        <begin position="1232"/>
        <end position="1252"/>
    </location>
</feature>
<sequence length="1454" mass="161967">MSLVRRTRNVDVSMGQLTETGLEGGGTRWKGKIQKRSNPECTEKQGMEVDAWAGAPWVGGRGGLSGIHEAAVMWSGSCGKPGTLPLSLPFGSMKGQIAASSQHYQYPRGCPVFSPAPSVLRLANAAEKFQKAHHWQDNIREEDIEYYDSKADTEYDDPDGEEIEREKSNSLKLEFTDDDNFKTKVNYSYAAVQIPTDIYKGSTVILNELNWTQALEDVFIENRKEDPSLLWQVFGSATGVTRYYPATPWRAPNKIDLYDVRRRPWYIQGASSPKDMVIIVDVSGSVSGLTLKLMKTSVYEMLDTLSDDDYVNVASFNEKAKPVSCFKHLVQANIRNKKVFKEDVQGMVAKGTTDYKAGFEYAFDQLQNSNITRANCNKMIMMFTDGGEDRVQDVFEKYNWPNKTVRVFTFSVGQHNYDVTPLQWMACANKGYYFEIPSIGAIRINTQEYLDVLGRPMVLAGNRAKQVQWTNVYQDALPWILRLVGAMGHPSVLVQGLGLVVTGTLPVFNLTEDSSDRKNQLILGVMGIDVALNDIKRLTPRYNLGANGYVFAIDLNGYVLLHPNLQPQIINFREPVTLDFLDAELEDENKEEIRRSMIDGNDGQRFIKTLIKSVDEQYIDEVYRTYTWAPIKSTNYSLGLVLPPYSTYYIQANLSDQILQVKYFEYLLPNSFESEGHVFIAPRVESPVSGLPQEQDRVGMVVPIWPHREYCKDLDLSDNNTEFLENFIALMEKVTPDSKQCDNFLLHNLILDTGITQKLVDRVWRDQDLNTYSLLAVFAATDGGITRVFPNKAADDWEEEPEPFNASFYRRSLDNKGYIFKPPYRDAGYRGLDLENNTIGILVSTAVELSIGGKTLKPAVVGVKLDLEAWAEKFKVLASNRTDRDQLGTRRCDPSTSCEMDCEANNKDLICVLIDDGGFLVLSNQEDHWYQVGKFFSEVDANLMSALYNNSFYTRKESYDFQSVCAPEAPSNTGAAPRGVFVVSTHGDGDFQVVCELGDASLFQQFLYGLTYSSWFQTEEVAGDGMEARETSCIMKQTQYYFSTVNATYNAIIDCGNCSRDMGPESPLVLSPCHASRHGDGEGRGDGDGDGNRDKVEDRDGDEVRDRCEAGDRDDVRDGDEGGKEGAAALFVRARPVPAAAPSAAYGLAVTPGYLLPPNFWVWTLLTHGLVEQRAWGLAASLATLGAAGRLLEPLWGALELLVFFAVVNISVGLLAALAYFLTYVASFHLDYLFAVRIHGGLGFLGGVLVALKQTMGDSTVLKVPQVRMKAVPMLLLLLLALLRLAALVESNVLASYDFGLLSSWVYLRFYQRHSRGRGDMSDHFAFATFFPEILQPVVGLVANLVHSVLVKVRVCRKTVKRYDVGAPSSITISLPGTDPQDAERRRQLALKALNERLKRVEDQSAWPSMEDDEEEAAAAAKGDTPLLPDPGAPGKSPDQESNLISFQDAPAQL</sequence>